<dbReference type="InterPro" id="IPR002347">
    <property type="entry name" value="SDR_fam"/>
</dbReference>
<dbReference type="PANTHER" id="PTHR43313">
    <property type="entry name" value="SHORT-CHAIN DEHYDROGENASE/REDUCTASE FAMILY 9C"/>
    <property type="match status" value="1"/>
</dbReference>
<evidence type="ECO:0000313" key="2">
    <source>
        <dbReference type="Proteomes" id="UP001497392"/>
    </source>
</evidence>
<dbReference type="PANTHER" id="PTHR43313:SF1">
    <property type="entry name" value="3BETA-HYDROXYSTEROID DEHYDROGENASE DHS-16"/>
    <property type="match status" value="1"/>
</dbReference>
<dbReference type="SUPFAM" id="SSF51735">
    <property type="entry name" value="NAD(P)-binding Rossmann-fold domains"/>
    <property type="match status" value="1"/>
</dbReference>
<dbReference type="InterPro" id="IPR020904">
    <property type="entry name" value="Sc_DH/Rdtase_CS"/>
</dbReference>
<dbReference type="InterPro" id="IPR036291">
    <property type="entry name" value="NAD(P)-bd_dom_sf"/>
</dbReference>
<protein>
    <submittedName>
        <fullName evidence="1">G7087 protein</fullName>
    </submittedName>
</protein>
<comment type="caution">
    <text evidence="1">The sequence shown here is derived from an EMBL/GenBank/DDBJ whole genome shotgun (WGS) entry which is preliminary data.</text>
</comment>
<proteinExistence type="predicted"/>
<dbReference type="Gene3D" id="3.40.50.720">
    <property type="entry name" value="NAD(P)-binding Rossmann-like Domain"/>
    <property type="match status" value="1"/>
</dbReference>
<accession>A0ABP1FWY9</accession>
<dbReference type="EMBL" id="CAXHTA020000010">
    <property type="protein sequence ID" value="CAL5224405.1"/>
    <property type="molecule type" value="Genomic_DNA"/>
</dbReference>
<organism evidence="1 2">
    <name type="scientific">Coccomyxa viridis</name>
    <dbReference type="NCBI Taxonomy" id="1274662"/>
    <lineage>
        <taxon>Eukaryota</taxon>
        <taxon>Viridiplantae</taxon>
        <taxon>Chlorophyta</taxon>
        <taxon>core chlorophytes</taxon>
        <taxon>Trebouxiophyceae</taxon>
        <taxon>Trebouxiophyceae incertae sedis</taxon>
        <taxon>Coccomyxaceae</taxon>
        <taxon>Coccomyxa</taxon>
    </lineage>
</organism>
<reference evidence="1 2" key="1">
    <citation type="submission" date="2024-06" db="EMBL/GenBank/DDBJ databases">
        <authorList>
            <person name="Kraege A."/>
            <person name="Thomma B."/>
        </authorList>
    </citation>
    <scope>NUCLEOTIDE SEQUENCE [LARGE SCALE GENOMIC DNA]</scope>
</reference>
<name>A0ABP1FWY9_9CHLO</name>
<evidence type="ECO:0000313" key="1">
    <source>
        <dbReference type="EMBL" id="CAL5224405.1"/>
    </source>
</evidence>
<dbReference type="PRINTS" id="PR00081">
    <property type="entry name" value="GDHRDH"/>
</dbReference>
<gene>
    <name evidence="1" type="primary">g7087</name>
    <name evidence="1" type="ORF">VP750_LOCUS6064</name>
</gene>
<dbReference type="Proteomes" id="UP001497392">
    <property type="component" value="Unassembled WGS sequence"/>
</dbReference>
<sequence length="144" mass="16160">MSSISGKYSAPFVGAYCASKHALEGMSDSLRRELMLFGIDVIVIGPGYVATPIWDRQEIASTVDQYRDTAYAASLKSFDQNVVEAVKKGHTPEQVARCVVGALVSRKPRARYALVAQRFKNWTLPMWLPERWMDTLMAQAFLKK</sequence>
<keyword evidence="2" id="KW-1185">Reference proteome</keyword>
<dbReference type="PROSITE" id="PS00061">
    <property type="entry name" value="ADH_SHORT"/>
    <property type="match status" value="1"/>
</dbReference>
<dbReference type="Pfam" id="PF00106">
    <property type="entry name" value="adh_short"/>
    <property type="match status" value="1"/>
</dbReference>